<feature type="domain" description="UDP-glucose/GDP-mannose dehydrogenase C-terminal" evidence="5">
    <location>
        <begin position="316"/>
        <end position="412"/>
    </location>
</feature>
<proteinExistence type="inferred from homology"/>
<reference evidence="7" key="1">
    <citation type="journal article" date="2019" name="Int. J. Syst. Evol. Microbiol.">
        <title>The Global Catalogue of Microorganisms (GCM) 10K type strain sequencing project: providing services to taxonomists for standard genome sequencing and annotation.</title>
        <authorList>
            <consortium name="The Broad Institute Genomics Platform"/>
            <consortium name="The Broad Institute Genome Sequencing Center for Infectious Disease"/>
            <person name="Wu L."/>
            <person name="Ma J."/>
        </authorList>
    </citation>
    <scope>NUCLEOTIDE SEQUENCE [LARGE SCALE GENOMIC DNA]</scope>
    <source>
        <strain evidence="7">KCTC 33792</strain>
    </source>
</reference>
<dbReference type="InterPro" id="IPR028359">
    <property type="entry name" value="UDP_ManNAc/GlcNAc_DH"/>
</dbReference>
<evidence type="ECO:0000256" key="2">
    <source>
        <dbReference type="ARBA" id="ARBA00023002"/>
    </source>
</evidence>
<dbReference type="InterPro" id="IPR001732">
    <property type="entry name" value="UDP-Glc/GDP-Man_DH_N"/>
</dbReference>
<evidence type="ECO:0000313" key="7">
    <source>
        <dbReference type="Proteomes" id="UP001597520"/>
    </source>
</evidence>
<dbReference type="InterPro" id="IPR008927">
    <property type="entry name" value="6-PGluconate_DH-like_C_sf"/>
</dbReference>
<dbReference type="SMART" id="SM00984">
    <property type="entry name" value="UDPG_MGDP_dh_C"/>
    <property type="match status" value="1"/>
</dbReference>
<dbReference type="Pfam" id="PF03721">
    <property type="entry name" value="UDPG_MGDP_dh_N"/>
    <property type="match status" value="1"/>
</dbReference>
<dbReference type="InterPro" id="IPR036291">
    <property type="entry name" value="NAD(P)-bd_dom_sf"/>
</dbReference>
<dbReference type="PIRSF" id="PIRSF000124">
    <property type="entry name" value="UDPglc_GDPman_dh"/>
    <property type="match status" value="1"/>
</dbReference>
<dbReference type="PANTHER" id="PTHR43491">
    <property type="entry name" value="UDP-N-ACETYL-D-MANNOSAMINE DEHYDROGENASE"/>
    <property type="match status" value="1"/>
</dbReference>
<dbReference type="SUPFAM" id="SSF48179">
    <property type="entry name" value="6-phosphogluconate dehydrogenase C-terminal domain-like"/>
    <property type="match status" value="1"/>
</dbReference>
<dbReference type="Pfam" id="PF03720">
    <property type="entry name" value="UDPG_MGDP_dh_C"/>
    <property type="match status" value="1"/>
</dbReference>
<dbReference type="RefSeq" id="WP_380713811.1">
    <property type="nucleotide sequence ID" value="NZ_JBHUML010000005.1"/>
</dbReference>
<protein>
    <submittedName>
        <fullName evidence="6">Nucleotide sugar dehydrogenase</fullName>
    </submittedName>
</protein>
<sequence length="424" mass="46642">MTKGKETAGVVGLGYVGLPAAAAFAEKYHVTAFDIDESRIERLKAGVDDTGSVPPEELKKASITFTADPARLKDCQYIIVVVPTPINEYKEPDVTYLANASKIVGENMAPGTSVIYESTVYPGATEERCIPLLEQYSGMKAEQDFYVGYSPERINPGDKEHTFKTITKVAAAQSEASLHRIAAFYQSVMEADVHKVSSIKTAEASKVVENTQRDINIAFMNELSVLFQSMGINTRDVLEAAQTKWNFIPVTPGLVGGHCIGVDPYYLIYRAKREGKEAPLLSTSRKINEDMTDYIVTAVMQKIISHNLAPSSLNITILGASFKENIGDTRNSKALEVAEKIQHLGLSLQIHDPHVPSAEPFPVSDMKDLTQADILLILVPHAEYQTLDDAALARIVKRKTGIIFDIKGVLDKKSITDFPYIYQL</sequence>
<dbReference type="SUPFAM" id="SSF52413">
    <property type="entry name" value="UDP-glucose/GDP-mannose dehydrogenase C-terminal domain"/>
    <property type="match status" value="1"/>
</dbReference>
<dbReference type="PANTHER" id="PTHR43491:SF2">
    <property type="entry name" value="UDP-N-ACETYL-D-MANNOSAMINE DEHYDROGENASE"/>
    <property type="match status" value="1"/>
</dbReference>
<keyword evidence="2" id="KW-0560">Oxidoreductase</keyword>
<dbReference type="SUPFAM" id="SSF51735">
    <property type="entry name" value="NAD(P)-binding Rossmann-fold domains"/>
    <property type="match status" value="1"/>
</dbReference>
<comment type="similarity">
    <text evidence="1 4">Belongs to the UDP-glucose/GDP-mannose dehydrogenase family.</text>
</comment>
<accession>A0ABW5T5M5</accession>
<evidence type="ECO:0000313" key="6">
    <source>
        <dbReference type="EMBL" id="MFD2706492.1"/>
    </source>
</evidence>
<dbReference type="InterPro" id="IPR014027">
    <property type="entry name" value="UDP-Glc/GDP-Man_DH_C"/>
</dbReference>
<dbReference type="PIRSF" id="PIRSF500136">
    <property type="entry name" value="UDP_ManNAc_DH"/>
    <property type="match status" value="1"/>
</dbReference>
<keyword evidence="3" id="KW-0520">NAD</keyword>
<dbReference type="InterPro" id="IPR017476">
    <property type="entry name" value="UDP-Glc/GDP-Man"/>
</dbReference>
<evidence type="ECO:0000256" key="3">
    <source>
        <dbReference type="ARBA" id="ARBA00023027"/>
    </source>
</evidence>
<dbReference type="Pfam" id="PF00984">
    <property type="entry name" value="UDPG_MGDP_dh"/>
    <property type="match status" value="1"/>
</dbReference>
<dbReference type="EMBL" id="JBHUML010000005">
    <property type="protein sequence ID" value="MFD2706492.1"/>
    <property type="molecule type" value="Genomic_DNA"/>
</dbReference>
<dbReference type="NCBIfam" id="TIGR03026">
    <property type="entry name" value="NDP-sugDHase"/>
    <property type="match status" value="1"/>
</dbReference>
<organism evidence="6 7">
    <name type="scientific">Salibacterium lacus</name>
    <dbReference type="NCBI Taxonomy" id="1898109"/>
    <lineage>
        <taxon>Bacteria</taxon>
        <taxon>Bacillati</taxon>
        <taxon>Bacillota</taxon>
        <taxon>Bacilli</taxon>
        <taxon>Bacillales</taxon>
        <taxon>Bacillaceae</taxon>
    </lineage>
</organism>
<name>A0ABW5T5M5_9BACI</name>
<evidence type="ECO:0000256" key="1">
    <source>
        <dbReference type="ARBA" id="ARBA00006601"/>
    </source>
</evidence>
<evidence type="ECO:0000256" key="4">
    <source>
        <dbReference type="PIRNR" id="PIRNR000124"/>
    </source>
</evidence>
<dbReference type="InterPro" id="IPR014026">
    <property type="entry name" value="UDP-Glc/GDP-Man_DH_dimer"/>
</dbReference>
<evidence type="ECO:0000259" key="5">
    <source>
        <dbReference type="SMART" id="SM00984"/>
    </source>
</evidence>
<dbReference type="Gene3D" id="3.40.50.720">
    <property type="entry name" value="NAD(P)-binding Rossmann-like Domain"/>
    <property type="match status" value="2"/>
</dbReference>
<comment type="caution">
    <text evidence="6">The sequence shown here is derived from an EMBL/GenBank/DDBJ whole genome shotgun (WGS) entry which is preliminary data.</text>
</comment>
<keyword evidence="7" id="KW-1185">Reference proteome</keyword>
<dbReference type="InterPro" id="IPR036220">
    <property type="entry name" value="UDP-Glc/GDP-Man_DH_C_sf"/>
</dbReference>
<gene>
    <name evidence="6" type="ORF">ACFSUB_13575</name>
</gene>
<dbReference type="Proteomes" id="UP001597520">
    <property type="component" value="Unassembled WGS sequence"/>
</dbReference>